<evidence type="ECO:0000313" key="1">
    <source>
        <dbReference type="EMBL" id="QQA01260.1"/>
    </source>
</evidence>
<dbReference type="Proteomes" id="UP000595224">
    <property type="component" value="Chromosome"/>
</dbReference>
<dbReference type="EMBL" id="CP064936">
    <property type="protein sequence ID" value="QQA01260.1"/>
    <property type="molecule type" value="Genomic_DNA"/>
</dbReference>
<dbReference type="InterPro" id="IPR005585">
    <property type="entry name" value="DUF327"/>
</dbReference>
<protein>
    <submittedName>
        <fullName evidence="1">YaaR family protein</fullName>
    </submittedName>
</protein>
<dbReference type="Gene3D" id="1.20.120.490">
    <property type="entry name" value="Hypothetical protein TM1646-like domain"/>
    <property type="match status" value="1"/>
</dbReference>
<sequence length="179" mass="20254">MEIDGLGQSLYFNAAQLAGQSAVKSNKSSDSQKTAKASKKKFASALEQSRAEYELVQDGFPAEIATMEIEEAVVFLKDEADMAGDKLRESQLPENFAEYRKKVSRFLRYLAKNNYEVKKRQRPGFTKKGKPLNPQTQVFVINQKLDDLAKWMLSSHRDTLHMLAKIDEIQGMLVDLMAC</sequence>
<dbReference type="InterPro" id="IPR024042">
    <property type="entry name" value="TM1646-like_dom_sf"/>
</dbReference>
<organism evidence="1 2">
    <name type="scientific">Treponema peruense</name>
    <dbReference type="NCBI Taxonomy" id="2787628"/>
    <lineage>
        <taxon>Bacteria</taxon>
        <taxon>Pseudomonadati</taxon>
        <taxon>Spirochaetota</taxon>
        <taxon>Spirochaetia</taxon>
        <taxon>Spirochaetales</taxon>
        <taxon>Treponemataceae</taxon>
        <taxon>Treponema</taxon>
    </lineage>
</organism>
<keyword evidence="2" id="KW-1185">Reference proteome</keyword>
<accession>A0A7T3RDV5</accession>
<dbReference type="RefSeq" id="WP_177528133.1">
    <property type="nucleotide sequence ID" value="NZ_CBCSHE010000013.1"/>
</dbReference>
<proteinExistence type="predicted"/>
<evidence type="ECO:0000313" key="2">
    <source>
        <dbReference type="Proteomes" id="UP000595224"/>
    </source>
</evidence>
<name>A0A7T3RDV5_9SPIR</name>
<gene>
    <name evidence="1" type="ORF">IWA51_01145</name>
</gene>
<dbReference type="KEGG" id="tper:IWA51_01145"/>
<dbReference type="AlphaFoldDB" id="A0A7T3RDV5"/>
<dbReference type="SUPFAM" id="SSF158397">
    <property type="entry name" value="TM1646-like"/>
    <property type="match status" value="1"/>
</dbReference>
<reference evidence="1 2" key="1">
    <citation type="submission" date="2020-11" db="EMBL/GenBank/DDBJ databases">
        <title>Treponema Peruensis nv. sp., first commensal Treponema isolated from human feces.</title>
        <authorList>
            <person name="Belkhou C."/>
            <person name="Raes J."/>
        </authorList>
    </citation>
    <scope>NUCLEOTIDE SEQUENCE [LARGE SCALE GENOMIC DNA]</scope>
    <source>
        <strain evidence="1 2">RCC2812</strain>
    </source>
</reference>
<dbReference type="Pfam" id="PF03885">
    <property type="entry name" value="DUF327"/>
    <property type="match status" value="1"/>
</dbReference>